<dbReference type="Pfam" id="PF11743">
    <property type="entry name" value="DUF3301"/>
    <property type="match status" value="1"/>
</dbReference>
<proteinExistence type="predicted"/>
<dbReference type="InterPro" id="IPR021732">
    <property type="entry name" value="DUF3301"/>
</dbReference>
<dbReference type="OrthoDB" id="5959530at2"/>
<keyword evidence="2" id="KW-1185">Reference proteome</keyword>
<evidence type="ECO:0000313" key="1">
    <source>
        <dbReference type="EMBL" id="EIJ35349.1"/>
    </source>
</evidence>
<organism evidence="1 2">
    <name type="scientific">Thiothrix nivea (strain ATCC 35100 / DSM 5205 / JP2)</name>
    <dbReference type="NCBI Taxonomy" id="870187"/>
    <lineage>
        <taxon>Bacteria</taxon>
        <taxon>Pseudomonadati</taxon>
        <taxon>Pseudomonadota</taxon>
        <taxon>Gammaproteobacteria</taxon>
        <taxon>Thiotrichales</taxon>
        <taxon>Thiotrichaceae</taxon>
        <taxon>Thiothrix</taxon>
    </lineage>
</organism>
<dbReference type="EMBL" id="JH651384">
    <property type="protein sequence ID" value="EIJ35349.1"/>
    <property type="molecule type" value="Genomic_DNA"/>
</dbReference>
<dbReference type="RefSeq" id="WP_002709255.1">
    <property type="nucleotide sequence ID" value="NZ_JH651384.1"/>
</dbReference>
<protein>
    <recommendedName>
        <fullName evidence="3">DUF3301 domain-containing protein</fullName>
    </recommendedName>
</protein>
<evidence type="ECO:0008006" key="3">
    <source>
        <dbReference type="Google" id="ProtNLM"/>
    </source>
</evidence>
<accession>A0A656HJC9</accession>
<dbReference type="Proteomes" id="UP000005317">
    <property type="component" value="Unassembled WGS sequence"/>
</dbReference>
<name>A0A656HJC9_THINJ</name>
<gene>
    <name evidence="1" type="ORF">Thini_2812</name>
</gene>
<evidence type="ECO:0000313" key="2">
    <source>
        <dbReference type="Proteomes" id="UP000005317"/>
    </source>
</evidence>
<sequence length="108" mass="12344">MENLLLLGLIGLGVWFWLDSMNARERAVAAAIRACKEINVQFLDQTVALESLKPARNANGHLVWRRTYGFEYSLQGVERRRGRAILRGRVLEQVQLDTDDGAIIEQYE</sequence>
<dbReference type="AlphaFoldDB" id="A0A656HJC9"/>
<reference evidence="2" key="1">
    <citation type="journal article" date="2011" name="Stand. Genomic Sci.">
        <title>Genome sequence of the filamentous, gliding Thiothrix nivea neotype strain (JP2(T)).</title>
        <authorList>
            <person name="Lapidus A."/>
            <person name="Nolan M."/>
            <person name="Lucas S."/>
            <person name="Glavina Del Rio T."/>
            <person name="Tice H."/>
            <person name="Cheng J.F."/>
            <person name="Tapia R."/>
            <person name="Han C."/>
            <person name="Goodwin L."/>
            <person name="Pitluck S."/>
            <person name="Liolios K."/>
            <person name="Pagani I."/>
            <person name="Ivanova N."/>
            <person name="Huntemann M."/>
            <person name="Mavromatis K."/>
            <person name="Mikhailova N."/>
            <person name="Pati A."/>
            <person name="Chen A."/>
            <person name="Palaniappan K."/>
            <person name="Land M."/>
            <person name="Brambilla E.M."/>
            <person name="Rohde M."/>
            <person name="Abt B."/>
            <person name="Verbarg S."/>
            <person name="Goker M."/>
            <person name="Bristow J."/>
            <person name="Eisen J.A."/>
            <person name="Markowitz V."/>
            <person name="Hugenholtz P."/>
            <person name="Kyrpides N.C."/>
            <person name="Klenk H.P."/>
            <person name="Woyke T."/>
        </authorList>
    </citation>
    <scope>NUCLEOTIDE SEQUENCE [LARGE SCALE GENOMIC DNA]</scope>
    <source>
        <strain evidence="2">ATCC 35100 / DSM 5205 / JP2</strain>
    </source>
</reference>